<comment type="caution">
    <text evidence="1">The sequence shown here is derived from an EMBL/GenBank/DDBJ whole genome shotgun (WGS) entry which is preliminary data.</text>
</comment>
<evidence type="ECO:0000313" key="2">
    <source>
        <dbReference type="Proteomes" id="UP001054837"/>
    </source>
</evidence>
<evidence type="ECO:0000313" key="1">
    <source>
        <dbReference type="EMBL" id="GIY07130.1"/>
    </source>
</evidence>
<dbReference type="AlphaFoldDB" id="A0AAV4QGG7"/>
<dbReference type="Proteomes" id="UP001054837">
    <property type="component" value="Unassembled WGS sequence"/>
</dbReference>
<protein>
    <submittedName>
        <fullName evidence="1">Uncharacterized protein</fullName>
    </submittedName>
</protein>
<organism evidence="1 2">
    <name type="scientific">Caerostris darwini</name>
    <dbReference type="NCBI Taxonomy" id="1538125"/>
    <lineage>
        <taxon>Eukaryota</taxon>
        <taxon>Metazoa</taxon>
        <taxon>Ecdysozoa</taxon>
        <taxon>Arthropoda</taxon>
        <taxon>Chelicerata</taxon>
        <taxon>Arachnida</taxon>
        <taxon>Araneae</taxon>
        <taxon>Araneomorphae</taxon>
        <taxon>Entelegynae</taxon>
        <taxon>Araneoidea</taxon>
        <taxon>Araneidae</taxon>
        <taxon>Caerostris</taxon>
    </lineage>
</organism>
<proteinExistence type="predicted"/>
<sequence>MKNKSAFVAGAESVIYLTGSMLIGAVNCDLEPGIARGLETSAAINNSEAVLSFRGANECCVNSSRIFDVNAFIHHYYTENSFGEGFQGTCSCRPIFKVN</sequence>
<gene>
    <name evidence="1" type="ORF">CDAR_101221</name>
</gene>
<dbReference type="EMBL" id="BPLQ01004301">
    <property type="protein sequence ID" value="GIY07130.1"/>
    <property type="molecule type" value="Genomic_DNA"/>
</dbReference>
<accession>A0AAV4QGG7</accession>
<name>A0AAV4QGG7_9ARAC</name>
<reference evidence="1 2" key="1">
    <citation type="submission" date="2021-06" db="EMBL/GenBank/DDBJ databases">
        <title>Caerostris darwini draft genome.</title>
        <authorList>
            <person name="Kono N."/>
            <person name="Arakawa K."/>
        </authorList>
    </citation>
    <scope>NUCLEOTIDE SEQUENCE [LARGE SCALE GENOMIC DNA]</scope>
</reference>
<keyword evidence="2" id="KW-1185">Reference proteome</keyword>